<dbReference type="EMBL" id="HBUE01196821">
    <property type="protein sequence ID" value="CAG6528026.1"/>
    <property type="molecule type" value="Transcribed_RNA"/>
</dbReference>
<proteinExistence type="predicted"/>
<dbReference type="EMBL" id="HBUE01302826">
    <property type="protein sequence ID" value="CAG6579752.1"/>
    <property type="molecule type" value="Transcribed_RNA"/>
</dbReference>
<organism evidence="1">
    <name type="scientific">Culex pipiens</name>
    <name type="common">House mosquito</name>
    <dbReference type="NCBI Taxonomy" id="7175"/>
    <lineage>
        <taxon>Eukaryota</taxon>
        <taxon>Metazoa</taxon>
        <taxon>Ecdysozoa</taxon>
        <taxon>Arthropoda</taxon>
        <taxon>Hexapoda</taxon>
        <taxon>Insecta</taxon>
        <taxon>Pterygota</taxon>
        <taxon>Neoptera</taxon>
        <taxon>Endopterygota</taxon>
        <taxon>Diptera</taxon>
        <taxon>Nematocera</taxon>
        <taxon>Culicoidea</taxon>
        <taxon>Culicidae</taxon>
        <taxon>Culicinae</taxon>
        <taxon>Culicini</taxon>
        <taxon>Culex</taxon>
        <taxon>Culex</taxon>
    </lineage>
</organism>
<dbReference type="AlphaFoldDB" id="A0A8D8K1G5"/>
<protein>
    <submittedName>
        <fullName evidence="1">(northern house mosquito) hypothetical protein</fullName>
    </submittedName>
</protein>
<name>A0A8D8K1G5_CULPI</name>
<reference evidence="1" key="1">
    <citation type="submission" date="2021-05" db="EMBL/GenBank/DDBJ databases">
        <authorList>
            <person name="Alioto T."/>
            <person name="Alioto T."/>
            <person name="Gomez Garrido J."/>
        </authorList>
    </citation>
    <scope>NUCLEOTIDE SEQUENCE</scope>
</reference>
<evidence type="ECO:0000313" key="1">
    <source>
        <dbReference type="EMBL" id="CAG6579752.1"/>
    </source>
</evidence>
<accession>A0A8D8K1G5</accession>
<sequence length="137" mass="15835">MMLQLKIRTVFFFFAFDLHTFRERSCAAVLNPIDSACSQSADYTYSHSKTKRPLSSTRALNRLLAKSLKLNATKNKQPSSASFKLNWLFVTRASFSASELKQIKVCFFELPYHIPMLRFFLSNLVSHHKATNTELHR</sequence>